<dbReference type="AlphaFoldDB" id="A0A222NZ09"/>
<keyword evidence="2" id="KW-1133">Transmembrane helix</keyword>
<dbReference type="KEGG" id="lcd:clem_01225"/>
<dbReference type="EMBL" id="CP016397">
    <property type="protein sequence ID" value="ASQ44811.1"/>
    <property type="molecule type" value="Genomic_DNA"/>
</dbReference>
<keyword evidence="2" id="KW-0472">Membrane</keyword>
<evidence type="ECO:0000256" key="1">
    <source>
        <dbReference type="SAM" id="Coils"/>
    </source>
</evidence>
<proteinExistence type="predicted"/>
<dbReference type="RefSeq" id="WP_094089936.1">
    <property type="nucleotide sequence ID" value="NZ_CP016397.1"/>
</dbReference>
<reference evidence="4" key="1">
    <citation type="submission" date="2016-07" db="EMBL/GenBank/DDBJ databases">
        <authorList>
            <person name="Florea S."/>
            <person name="Webb J.S."/>
            <person name="Jaromczyk J."/>
            <person name="Schardl C.L."/>
        </authorList>
    </citation>
    <scope>NUCLEOTIDE SEQUENCE [LARGE SCALE GENOMIC DNA]</scope>
    <source>
        <strain evidence="4">CDC-D5610</strain>
    </source>
</reference>
<evidence type="ECO:0000313" key="4">
    <source>
        <dbReference type="Proteomes" id="UP000201728"/>
    </source>
</evidence>
<dbReference type="OrthoDB" id="5640827at2"/>
<evidence type="ECO:0000313" key="3">
    <source>
        <dbReference type="EMBL" id="ASQ44811.1"/>
    </source>
</evidence>
<evidence type="ECO:0000256" key="2">
    <source>
        <dbReference type="SAM" id="Phobius"/>
    </source>
</evidence>
<dbReference type="Proteomes" id="UP000201728">
    <property type="component" value="Chromosome"/>
</dbReference>
<feature type="transmembrane region" description="Helical" evidence="2">
    <location>
        <begin position="125"/>
        <end position="147"/>
    </location>
</feature>
<protein>
    <submittedName>
        <fullName evidence="3">Uncharacterized protein</fullName>
    </submittedName>
</protein>
<gene>
    <name evidence="3" type="ORF">clem_01225</name>
</gene>
<sequence length="218" mass="24527">MALFFRRDFSAEFDQLTKRMETLKQALNAKNEEMAESNSNLARKFARAELDLTLVIKNYKQAISNSSSDSEKKKLLNSYEEVINCFEAIKTSPNNHQQVSELIEKLQQSNKNLPSKETLNRIGHALAALFWLGVLAISIVSLTVSLATIPADPVGGIAFSMISGGLLGYAYYKMFDNFDATFETKYTYENQRQINADNIQFLQDLDEAYPVETPSVSV</sequence>
<accession>A0A222NZ09</accession>
<keyword evidence="2" id="KW-0812">Transmembrane</keyword>
<feature type="transmembrane region" description="Helical" evidence="2">
    <location>
        <begin position="153"/>
        <end position="172"/>
    </location>
</feature>
<name>A0A222NZ09_9GAMM</name>
<feature type="coiled-coil region" evidence="1">
    <location>
        <begin position="6"/>
        <end position="44"/>
    </location>
</feature>
<organism evidence="3 4">
    <name type="scientific">Legionella clemsonensis</name>
    <dbReference type="NCBI Taxonomy" id="1867846"/>
    <lineage>
        <taxon>Bacteria</taxon>
        <taxon>Pseudomonadati</taxon>
        <taxon>Pseudomonadota</taxon>
        <taxon>Gammaproteobacteria</taxon>
        <taxon>Legionellales</taxon>
        <taxon>Legionellaceae</taxon>
        <taxon>Legionella</taxon>
    </lineage>
</organism>
<keyword evidence="4" id="KW-1185">Reference proteome</keyword>
<keyword evidence="1" id="KW-0175">Coiled coil</keyword>